<dbReference type="EMBL" id="FNQR01000005">
    <property type="protein sequence ID" value="SEA54645.1"/>
    <property type="molecule type" value="Genomic_DNA"/>
</dbReference>
<gene>
    <name evidence="1" type="ORF">SAMN05421743_105241</name>
</gene>
<dbReference type="AlphaFoldDB" id="A0A1H4C2H1"/>
<evidence type="ECO:0000313" key="1">
    <source>
        <dbReference type="EMBL" id="SEA54645.1"/>
    </source>
</evidence>
<name>A0A1H4C2H1_9BACI</name>
<dbReference type="Proteomes" id="UP000198584">
    <property type="component" value="Unassembled WGS sequence"/>
</dbReference>
<protein>
    <submittedName>
        <fullName evidence="1">Uncharacterized protein</fullName>
    </submittedName>
</protein>
<evidence type="ECO:0000313" key="2">
    <source>
        <dbReference type="Proteomes" id="UP000198584"/>
    </source>
</evidence>
<sequence length="36" mass="3812">MSFITSNLSAMSDDKDVVIDTSSCTLGVRFEGGLTN</sequence>
<dbReference type="STRING" id="571932.SAMN05421743_105241"/>
<accession>A0A1H4C2H1</accession>
<proteinExistence type="predicted"/>
<organism evidence="1 2">
    <name type="scientific">Thalassobacillus cyri</name>
    <dbReference type="NCBI Taxonomy" id="571932"/>
    <lineage>
        <taxon>Bacteria</taxon>
        <taxon>Bacillati</taxon>
        <taxon>Bacillota</taxon>
        <taxon>Bacilli</taxon>
        <taxon>Bacillales</taxon>
        <taxon>Bacillaceae</taxon>
        <taxon>Thalassobacillus</taxon>
    </lineage>
</organism>
<keyword evidence="2" id="KW-1185">Reference proteome</keyword>
<reference evidence="1 2" key="1">
    <citation type="submission" date="2016-10" db="EMBL/GenBank/DDBJ databases">
        <authorList>
            <person name="de Groot N.N."/>
        </authorList>
    </citation>
    <scope>NUCLEOTIDE SEQUENCE [LARGE SCALE GENOMIC DNA]</scope>
    <source>
        <strain evidence="1 2">CCM7597</strain>
    </source>
</reference>